<evidence type="ECO:0000259" key="6">
    <source>
        <dbReference type="Pfam" id="PF13524"/>
    </source>
</evidence>
<feature type="domain" description="Glycosyltransferase 2-like" evidence="5">
    <location>
        <begin position="525"/>
        <end position="691"/>
    </location>
</feature>
<comment type="caution">
    <text evidence="7">The sequence shown here is derived from an EMBL/GenBank/DDBJ whole genome shotgun (WGS) entry which is preliminary data.</text>
</comment>
<dbReference type="Pfam" id="PF00535">
    <property type="entry name" value="Glycos_transf_2"/>
    <property type="match status" value="2"/>
</dbReference>
<accession>A0A5C5VWL1</accession>
<proteinExistence type="inferred from homology"/>
<organism evidence="7 8">
    <name type="scientific">Thalassoglobus neptunius</name>
    <dbReference type="NCBI Taxonomy" id="1938619"/>
    <lineage>
        <taxon>Bacteria</taxon>
        <taxon>Pseudomonadati</taxon>
        <taxon>Planctomycetota</taxon>
        <taxon>Planctomycetia</taxon>
        <taxon>Planctomycetales</taxon>
        <taxon>Planctomycetaceae</taxon>
        <taxon>Thalassoglobus</taxon>
    </lineage>
</organism>
<gene>
    <name evidence="7" type="primary">sunS</name>
    <name evidence="7" type="ORF">KOR42_45260</name>
</gene>
<dbReference type="GO" id="GO:0016757">
    <property type="term" value="F:glycosyltransferase activity"/>
    <property type="evidence" value="ECO:0007669"/>
    <property type="project" value="UniProtKB-KW"/>
</dbReference>
<dbReference type="PROSITE" id="PS50005">
    <property type="entry name" value="TPR"/>
    <property type="match status" value="2"/>
</dbReference>
<dbReference type="EMBL" id="SIHI01000034">
    <property type="protein sequence ID" value="TWT43066.1"/>
    <property type="molecule type" value="Genomic_DNA"/>
</dbReference>
<dbReference type="SUPFAM" id="SSF53448">
    <property type="entry name" value="Nucleotide-diphospho-sugar transferases"/>
    <property type="match status" value="2"/>
</dbReference>
<protein>
    <submittedName>
        <fullName evidence="7">SPBc2 prophage-derived glycosyltransferase SunS</fullName>
        <ecNumber evidence="7">2.4.1.-</ecNumber>
    </submittedName>
</protein>
<dbReference type="InterPro" id="IPR029044">
    <property type="entry name" value="Nucleotide-diphossugar_trans"/>
</dbReference>
<dbReference type="CDD" id="cd04186">
    <property type="entry name" value="GT_2_like_c"/>
    <property type="match status" value="1"/>
</dbReference>
<dbReference type="SUPFAM" id="SSF53756">
    <property type="entry name" value="UDP-Glycosyltransferase/glycogen phosphorylase"/>
    <property type="match status" value="1"/>
</dbReference>
<dbReference type="PANTHER" id="PTHR43179:SF12">
    <property type="entry name" value="GALACTOFURANOSYLTRANSFERASE GLFT2"/>
    <property type="match status" value="1"/>
</dbReference>
<evidence type="ECO:0000256" key="1">
    <source>
        <dbReference type="ARBA" id="ARBA00006739"/>
    </source>
</evidence>
<dbReference type="CDD" id="cd02440">
    <property type="entry name" value="AdoMet_MTases"/>
    <property type="match status" value="1"/>
</dbReference>
<evidence type="ECO:0000313" key="8">
    <source>
        <dbReference type="Proteomes" id="UP000317243"/>
    </source>
</evidence>
<dbReference type="SUPFAM" id="SSF48452">
    <property type="entry name" value="TPR-like"/>
    <property type="match status" value="2"/>
</dbReference>
<dbReference type="Gene3D" id="3.40.50.150">
    <property type="entry name" value="Vaccinia Virus protein VP39"/>
    <property type="match status" value="1"/>
</dbReference>
<dbReference type="Pfam" id="PF13524">
    <property type="entry name" value="Glyco_trans_1_2"/>
    <property type="match status" value="1"/>
</dbReference>
<dbReference type="CDD" id="cd02511">
    <property type="entry name" value="Beta4Glucosyltransferase"/>
    <property type="match status" value="1"/>
</dbReference>
<evidence type="ECO:0000256" key="3">
    <source>
        <dbReference type="ARBA" id="ARBA00022679"/>
    </source>
</evidence>
<feature type="repeat" description="TPR" evidence="4">
    <location>
        <begin position="1034"/>
        <end position="1067"/>
    </location>
</feature>
<dbReference type="SMART" id="SM00028">
    <property type="entry name" value="TPR"/>
    <property type="match status" value="6"/>
</dbReference>
<keyword evidence="8" id="KW-1185">Reference proteome</keyword>
<name>A0A5C5VWL1_9PLAN</name>
<dbReference type="RefSeq" id="WP_146511876.1">
    <property type="nucleotide sequence ID" value="NZ_SIHI01000034.1"/>
</dbReference>
<dbReference type="Gene3D" id="3.90.550.10">
    <property type="entry name" value="Spore Coat Polysaccharide Biosynthesis Protein SpsA, Chain A"/>
    <property type="match status" value="2"/>
</dbReference>
<dbReference type="PANTHER" id="PTHR43179">
    <property type="entry name" value="RHAMNOSYLTRANSFERASE WBBL"/>
    <property type="match status" value="1"/>
</dbReference>
<dbReference type="SUPFAM" id="SSF53335">
    <property type="entry name" value="S-adenosyl-L-methionine-dependent methyltransferases"/>
    <property type="match status" value="1"/>
</dbReference>
<keyword evidence="2 7" id="KW-0328">Glycosyltransferase</keyword>
<evidence type="ECO:0000259" key="5">
    <source>
        <dbReference type="Pfam" id="PF00535"/>
    </source>
</evidence>
<dbReference type="EC" id="2.4.1.-" evidence="7"/>
<dbReference type="Pfam" id="PF13174">
    <property type="entry name" value="TPR_6"/>
    <property type="match status" value="1"/>
</dbReference>
<evidence type="ECO:0000313" key="7">
    <source>
        <dbReference type="EMBL" id="TWT43066.1"/>
    </source>
</evidence>
<dbReference type="InterPro" id="IPR011990">
    <property type="entry name" value="TPR-like_helical_dom_sf"/>
</dbReference>
<dbReference type="Gene3D" id="3.40.50.2000">
    <property type="entry name" value="Glycogen Phosphorylase B"/>
    <property type="match status" value="1"/>
</dbReference>
<dbReference type="InterPro" id="IPR055259">
    <property type="entry name" value="YkvP/CgeB_Glyco_trans-like"/>
</dbReference>
<dbReference type="InterPro" id="IPR019734">
    <property type="entry name" value="TPR_rpt"/>
</dbReference>
<reference evidence="7 8" key="1">
    <citation type="submission" date="2019-02" db="EMBL/GenBank/DDBJ databases">
        <title>Deep-cultivation of Planctomycetes and their phenomic and genomic characterization uncovers novel biology.</title>
        <authorList>
            <person name="Wiegand S."/>
            <person name="Jogler M."/>
            <person name="Boedeker C."/>
            <person name="Pinto D."/>
            <person name="Vollmers J."/>
            <person name="Rivas-Marin E."/>
            <person name="Kohn T."/>
            <person name="Peeters S.H."/>
            <person name="Heuer A."/>
            <person name="Rast P."/>
            <person name="Oberbeckmann S."/>
            <person name="Bunk B."/>
            <person name="Jeske O."/>
            <person name="Meyerdierks A."/>
            <person name="Storesund J.E."/>
            <person name="Kallscheuer N."/>
            <person name="Luecker S."/>
            <person name="Lage O.M."/>
            <person name="Pohl T."/>
            <person name="Merkel B.J."/>
            <person name="Hornburger P."/>
            <person name="Mueller R.-W."/>
            <person name="Bruemmer F."/>
            <person name="Labrenz M."/>
            <person name="Spormann A.M."/>
            <person name="Op Den Camp H."/>
            <person name="Overmann J."/>
            <person name="Amann R."/>
            <person name="Jetten M.S.M."/>
            <person name="Mascher T."/>
            <person name="Medema M.H."/>
            <person name="Devos D.P."/>
            <person name="Kaster A.-K."/>
            <person name="Ovreas L."/>
            <person name="Rohde M."/>
            <person name="Galperin M.Y."/>
            <person name="Jogler C."/>
        </authorList>
    </citation>
    <scope>NUCLEOTIDE SEQUENCE [LARGE SCALE GENOMIC DNA]</scope>
    <source>
        <strain evidence="7 8">KOR42</strain>
    </source>
</reference>
<dbReference type="Pfam" id="PF13432">
    <property type="entry name" value="TPR_16"/>
    <property type="match status" value="1"/>
</dbReference>
<feature type="domain" description="Spore protein YkvP/CgeB glycosyl transferase-like" evidence="6">
    <location>
        <begin position="153"/>
        <end position="276"/>
    </location>
</feature>
<evidence type="ECO:0000256" key="4">
    <source>
        <dbReference type="PROSITE-ProRule" id="PRU00339"/>
    </source>
</evidence>
<sequence length="1365" mass="154898">MRRIAVIFDNRCRPETTGLYCRRALGQLVQARHISHVEHLLPDELEQVSPGQFDLFLYVDDGLQQDLRDDLRPAAWWAIDTHLGFERCLKLAESADWTFAAQRDGAEQLQAQGVKQARWLPLACDPSIHGRRATAEEFDFAFVGHIFPGPRQDLLERLLHEFPRTYVGQKYFEEMADVYSASKIVFNRSISNDVNMRVFEGLCSGAMLLTNSLRENGQDELFQEGVHFVTYAGEDELIDKAHYYLQHAEIRQRIATAGREAVLQDHTYRHRMESLLRTVSKAPQDSATVPNYMPQKEMSYFEFSRPDVLDLIPVTAERVLDIGCGAGRLGQSLQARQAASVVGVEQNPAAAQAAMSRIDQVLIGDICSEDIDFEEGAFDCVVCADVLEHLRHPETVLRKARRWLAPNGHLITSLPNVRNHTVVRSLLSGNWTYESAGLLDEDHVRFFTKREIEKLLFRCGFEIDELRSTPGDGYAEWERQGKSPQVTIGPFQLQAGSVEEAEEFFAYQYLTRATVRAQSELPLTSIILVTHNQLSYTKQCLDSIRLRTIAPYEIIVVDNGSNDQTAEYLGHCDDVRLISNRENRGFPAAVNQGIAAAQGTQVLLLNNDTLVTTGWLTRMLEALHSQADVGLVGPLSNNVSGEQQVNVTYDDLSQLDGFAWELSKQQHNQRVTTDRLVGFCLLFKRELVDRIGLFDEQFGIGNFEDDDFCRRAQESGYRCLIATDAFVHHFGSVTFRGSGVNLRALLQQNQELYQRKWNRERGTVGAISESAANDRKCLPSLSLPTSAPYATGHRDFNSASTEATPQHEDFERHPRPEFLCDVDESEALLLKENRVQLSACLIVRNNESTIHPCLESLVRWVDEIVVVDTGSTDATPEICRAYGARVYHWPWRDDFAAARNESLKYAFGEWIFWMDSDDTLPWECGEELRRLVDGEHRENVLGYIMQVHCPGSEPTDVTIVDHVKLIRNRPDLNFEFRIHEQILPAIRRAGGEVEWTDIYVVHSGATKDPSGRAKKLDRDYKLLHLELQEKPNHPFTLFNLGMTYADDGKHEQAIAYLNHSIDLSRTEESHLRKAYSLLVRSLSAVDNHREALEQCDIGLQMYQGDKELLFRKAMLLRDLGQLERAVDVYHQILRESDDRHFQSVDIGIADFKARHNLAVIYEELGTLEQAQNEWWNLVEAHPDYESGWKGLAILLIRNQDYESMRQVVNALSDRHFDVENSQYRNDGLKAIAAVVKARLSMSDGDMDRARSQLEHATSLSPNDCWIYNEYCHFLFGNDPAAAVEHLSKLASMTPDDGAVLHNLGVVCIQVGELDRAISALKKSLKLRPNSPDTEHQLSLAWEQKAQSELDSLDPKISNSETTTIF</sequence>
<dbReference type="InterPro" id="IPR029063">
    <property type="entry name" value="SAM-dependent_MTases_sf"/>
</dbReference>
<dbReference type="Pfam" id="PF13181">
    <property type="entry name" value="TPR_8"/>
    <property type="match status" value="1"/>
</dbReference>
<dbReference type="Pfam" id="PF13489">
    <property type="entry name" value="Methyltransf_23"/>
    <property type="match status" value="1"/>
</dbReference>
<keyword evidence="4" id="KW-0802">TPR repeat</keyword>
<comment type="similarity">
    <text evidence="1">Belongs to the glycosyltransferase 2 family.</text>
</comment>
<dbReference type="OrthoDB" id="2592041at2"/>
<keyword evidence="3 7" id="KW-0808">Transferase</keyword>
<dbReference type="Gene3D" id="1.25.40.10">
    <property type="entry name" value="Tetratricopeptide repeat domain"/>
    <property type="match status" value="2"/>
</dbReference>
<dbReference type="Proteomes" id="UP000317243">
    <property type="component" value="Unassembled WGS sequence"/>
</dbReference>
<evidence type="ECO:0000256" key="2">
    <source>
        <dbReference type="ARBA" id="ARBA00022676"/>
    </source>
</evidence>
<feature type="domain" description="Glycosyltransferase 2-like" evidence="5">
    <location>
        <begin position="838"/>
        <end position="947"/>
    </location>
</feature>
<dbReference type="InterPro" id="IPR001173">
    <property type="entry name" value="Glyco_trans_2-like"/>
</dbReference>
<feature type="repeat" description="TPR" evidence="4">
    <location>
        <begin position="1297"/>
        <end position="1330"/>
    </location>
</feature>